<dbReference type="EMBL" id="JAYLLN010000004">
    <property type="protein sequence ID" value="MEI5983870.1"/>
    <property type="molecule type" value="Genomic_DNA"/>
</dbReference>
<organism evidence="2 3">
    <name type="scientific">Sphingobacterium tenebrionis</name>
    <dbReference type="NCBI Taxonomy" id="3111775"/>
    <lineage>
        <taxon>Bacteria</taxon>
        <taxon>Pseudomonadati</taxon>
        <taxon>Bacteroidota</taxon>
        <taxon>Sphingobacteriia</taxon>
        <taxon>Sphingobacteriales</taxon>
        <taxon>Sphingobacteriaceae</taxon>
        <taxon>Sphingobacterium</taxon>
    </lineage>
</organism>
<sequence length="224" mass="26238">MEKKLNKTELKELLAFIEHKGYTFVDVQLEILDHFACKVEELMTENPTLNLKGAMIQAHQSFGAMGFSEIEDSFDLGLQNKFVKSLPGDFWLFMKSWRSPVYILYFTLFAYFIPFTASPFWDGIKMGLVASIIIFVPVYLLKYRPIYNKYKLYRSYIGMMIPMFTILVLLISGEWLSKYMPLALSNILILVFIYVALGILDIFHRNLKLIVKRVDEMEFETHYS</sequence>
<evidence type="ECO:0000313" key="3">
    <source>
        <dbReference type="Proteomes" id="UP001363035"/>
    </source>
</evidence>
<feature type="transmembrane region" description="Helical" evidence="1">
    <location>
        <begin position="101"/>
        <end position="117"/>
    </location>
</feature>
<dbReference type="RefSeq" id="WP_134776787.1">
    <property type="nucleotide sequence ID" value="NZ_JAYLLN010000004.1"/>
</dbReference>
<evidence type="ECO:0000313" key="2">
    <source>
        <dbReference type="EMBL" id="MEI5983870.1"/>
    </source>
</evidence>
<feature type="transmembrane region" description="Helical" evidence="1">
    <location>
        <begin position="179"/>
        <end position="203"/>
    </location>
</feature>
<dbReference type="Proteomes" id="UP001363035">
    <property type="component" value="Unassembled WGS sequence"/>
</dbReference>
<name>A0ABU8I389_9SPHI</name>
<evidence type="ECO:0008006" key="4">
    <source>
        <dbReference type="Google" id="ProtNLM"/>
    </source>
</evidence>
<protein>
    <recommendedName>
        <fullName evidence="4">DUF1129 domain-containing protein</fullName>
    </recommendedName>
</protein>
<proteinExistence type="predicted"/>
<keyword evidence="1" id="KW-1133">Transmembrane helix</keyword>
<keyword evidence="1" id="KW-0472">Membrane</keyword>
<keyword evidence="1" id="KW-0812">Transmembrane</keyword>
<reference evidence="2 3" key="1">
    <citation type="submission" date="2024-01" db="EMBL/GenBank/DDBJ databases">
        <title>Sphingobacterium tenebrionis sp. nov., a novel endophyte isolated from tenebrio molitor intestines.</title>
        <authorList>
            <person name="Zhang C."/>
        </authorList>
    </citation>
    <scope>NUCLEOTIDE SEQUENCE [LARGE SCALE GENOMIC DNA]</scope>
    <source>
        <strain evidence="2 3">PU5-4</strain>
    </source>
</reference>
<evidence type="ECO:0000256" key="1">
    <source>
        <dbReference type="SAM" id="Phobius"/>
    </source>
</evidence>
<feature type="transmembrane region" description="Helical" evidence="1">
    <location>
        <begin position="153"/>
        <end position="173"/>
    </location>
</feature>
<comment type="caution">
    <text evidence="2">The sequence shown here is derived from an EMBL/GenBank/DDBJ whole genome shotgun (WGS) entry which is preliminary data.</text>
</comment>
<accession>A0ABU8I389</accession>
<feature type="transmembrane region" description="Helical" evidence="1">
    <location>
        <begin position="123"/>
        <end position="141"/>
    </location>
</feature>
<keyword evidence="3" id="KW-1185">Reference proteome</keyword>
<gene>
    <name evidence="2" type="ORF">VJ786_03030</name>
</gene>